<accession>A0ABV3VEV2</accession>
<evidence type="ECO:0000256" key="3">
    <source>
        <dbReference type="ARBA" id="ARBA00023163"/>
    </source>
</evidence>
<keyword evidence="1" id="KW-0805">Transcription regulation</keyword>
<evidence type="ECO:0000256" key="6">
    <source>
        <dbReference type="SAM" id="MobiDB-lite"/>
    </source>
</evidence>
<dbReference type="InterPro" id="IPR009057">
    <property type="entry name" value="Homeodomain-like_sf"/>
</dbReference>
<feature type="compositionally biased region" description="Basic and acidic residues" evidence="6">
    <location>
        <begin position="1"/>
        <end position="10"/>
    </location>
</feature>
<dbReference type="Gene3D" id="1.10.10.60">
    <property type="entry name" value="Homeodomain-like"/>
    <property type="match status" value="1"/>
</dbReference>
<dbReference type="PANTHER" id="PTHR30055">
    <property type="entry name" value="HTH-TYPE TRANSCRIPTIONAL REGULATOR RUTR"/>
    <property type="match status" value="1"/>
</dbReference>
<feature type="region of interest" description="Disordered" evidence="6">
    <location>
        <begin position="1"/>
        <end position="21"/>
    </location>
</feature>
<proteinExistence type="predicted"/>
<feature type="region of interest" description="Disordered" evidence="6">
    <location>
        <begin position="268"/>
        <end position="291"/>
    </location>
</feature>
<evidence type="ECO:0000256" key="5">
    <source>
        <dbReference type="SAM" id="Coils"/>
    </source>
</evidence>
<dbReference type="InterPro" id="IPR001647">
    <property type="entry name" value="HTH_TetR"/>
</dbReference>
<feature type="coiled-coil region" evidence="5">
    <location>
        <begin position="238"/>
        <end position="265"/>
    </location>
</feature>
<evidence type="ECO:0000313" key="9">
    <source>
        <dbReference type="Proteomes" id="UP001558474"/>
    </source>
</evidence>
<dbReference type="Gene3D" id="1.10.357.10">
    <property type="entry name" value="Tetracycline Repressor, domain 2"/>
    <property type="match status" value="1"/>
</dbReference>
<gene>
    <name evidence="8" type="ORF">ABFW12_10395</name>
</gene>
<protein>
    <submittedName>
        <fullName evidence="8">TetR/AcrR family transcriptional regulator</fullName>
    </submittedName>
</protein>
<feature type="DNA-binding region" description="H-T-H motif" evidence="4">
    <location>
        <begin position="43"/>
        <end position="62"/>
    </location>
</feature>
<keyword evidence="9" id="KW-1185">Reference proteome</keyword>
<evidence type="ECO:0000256" key="1">
    <source>
        <dbReference type="ARBA" id="ARBA00023015"/>
    </source>
</evidence>
<dbReference type="Proteomes" id="UP001558474">
    <property type="component" value="Unassembled WGS sequence"/>
</dbReference>
<name>A0ABV3VEV2_9MYCO</name>
<dbReference type="PANTHER" id="PTHR30055:SF234">
    <property type="entry name" value="HTH-TYPE TRANSCRIPTIONAL REGULATOR BETI"/>
    <property type="match status" value="1"/>
</dbReference>
<dbReference type="EMBL" id="JBDLOU010000017">
    <property type="protein sequence ID" value="MEX3738643.1"/>
    <property type="molecule type" value="Genomic_DNA"/>
</dbReference>
<feature type="compositionally biased region" description="Polar residues" evidence="6">
    <location>
        <begin position="281"/>
        <end position="291"/>
    </location>
</feature>
<dbReference type="PROSITE" id="PS50977">
    <property type="entry name" value="HTH_TETR_2"/>
    <property type="match status" value="1"/>
</dbReference>
<keyword evidence="2 4" id="KW-0238">DNA-binding</keyword>
<feature type="domain" description="HTH tetR-type" evidence="7">
    <location>
        <begin position="20"/>
        <end position="80"/>
    </location>
</feature>
<dbReference type="Pfam" id="PF00440">
    <property type="entry name" value="TetR_N"/>
    <property type="match status" value="1"/>
</dbReference>
<dbReference type="SUPFAM" id="SSF46689">
    <property type="entry name" value="Homeodomain-like"/>
    <property type="match status" value="1"/>
</dbReference>
<sequence>MPTANRDRANMHGRTRRSPEEVDRVVCDAARHLFAMKGYTGSTTREIAALAGVHEPLLYRRYGSKAGLFRVAVLVPFGEVVSSYLKTWEAQIDEPAPLRDLVTGFIDPLYRLLREHRELGMALVQGYRQLPNPADPFETGAAWPAEIAEILQQLVPQLELEGARRGLHVDPSTTNILVLGMVAGTALFDPILSTNAVNATPAQLSQAMVELVLHGVSPSEATEPEPPPADTPVTTQLLMELHERVVAAERRAARAESALAQYLTKAGHDPHWTESGDASRLATTHQTQGEV</sequence>
<comment type="caution">
    <text evidence="8">The sequence shown here is derived from an EMBL/GenBank/DDBJ whole genome shotgun (WGS) entry which is preliminary data.</text>
</comment>
<dbReference type="PRINTS" id="PR00455">
    <property type="entry name" value="HTHTETR"/>
</dbReference>
<reference evidence="8 9" key="1">
    <citation type="submission" date="2024-04" db="EMBL/GenBank/DDBJ databases">
        <title>Genomic Markers of Mycobacteria.</title>
        <authorList>
            <person name="Soliman M.S."/>
            <person name="Elkholy A."/>
            <person name="Soliman N.S."/>
            <person name="Abbas A."/>
            <person name="Khayrat S."/>
            <person name="Shawky S."/>
        </authorList>
    </citation>
    <scope>NUCLEOTIDE SEQUENCE [LARGE SCALE GENOMIC DNA]</scope>
    <source>
        <strain evidence="8 9">Egy-CU-AM5</strain>
    </source>
</reference>
<keyword evidence="5" id="KW-0175">Coiled coil</keyword>
<evidence type="ECO:0000256" key="2">
    <source>
        <dbReference type="ARBA" id="ARBA00023125"/>
    </source>
</evidence>
<dbReference type="InterPro" id="IPR050109">
    <property type="entry name" value="HTH-type_TetR-like_transc_reg"/>
</dbReference>
<organism evidence="8 9">
    <name type="scientific">Mycolicibacterium porcinum</name>
    <dbReference type="NCBI Taxonomy" id="39693"/>
    <lineage>
        <taxon>Bacteria</taxon>
        <taxon>Bacillati</taxon>
        <taxon>Actinomycetota</taxon>
        <taxon>Actinomycetes</taxon>
        <taxon>Mycobacteriales</taxon>
        <taxon>Mycobacteriaceae</taxon>
        <taxon>Mycolicibacterium</taxon>
    </lineage>
</organism>
<dbReference type="RefSeq" id="WP_368572919.1">
    <property type="nucleotide sequence ID" value="NZ_JBDLOU010000017.1"/>
</dbReference>
<evidence type="ECO:0000259" key="7">
    <source>
        <dbReference type="PROSITE" id="PS50977"/>
    </source>
</evidence>
<evidence type="ECO:0000256" key="4">
    <source>
        <dbReference type="PROSITE-ProRule" id="PRU00335"/>
    </source>
</evidence>
<keyword evidence="3" id="KW-0804">Transcription</keyword>
<evidence type="ECO:0000313" key="8">
    <source>
        <dbReference type="EMBL" id="MEX3738643.1"/>
    </source>
</evidence>